<feature type="transmembrane region" description="Helical" evidence="14">
    <location>
        <begin position="278"/>
        <end position="297"/>
    </location>
</feature>
<keyword evidence="8 12" id="KW-0630">Potassium</keyword>
<comment type="similarity">
    <text evidence="2 12">Belongs to the TrkH potassium transport family.</text>
</comment>
<feature type="transmembrane region" description="Helical" evidence="14">
    <location>
        <begin position="457"/>
        <end position="483"/>
    </location>
</feature>
<dbReference type="Pfam" id="PF02386">
    <property type="entry name" value="TrkH"/>
    <property type="match status" value="1"/>
</dbReference>
<feature type="binding site" evidence="13">
    <location>
        <position position="223"/>
    </location>
    <ligand>
        <name>K(+)</name>
        <dbReference type="ChEBI" id="CHEBI:29103"/>
    </ligand>
</feature>
<dbReference type="PANTHER" id="PTHR32024">
    <property type="entry name" value="TRK SYSTEM POTASSIUM UPTAKE PROTEIN TRKG-RELATED"/>
    <property type="match status" value="1"/>
</dbReference>
<evidence type="ECO:0000256" key="7">
    <source>
        <dbReference type="ARBA" id="ARBA00022692"/>
    </source>
</evidence>
<feature type="binding site" evidence="13">
    <location>
        <position position="437"/>
    </location>
    <ligand>
        <name>K(+)</name>
        <dbReference type="ChEBI" id="CHEBI:29103"/>
    </ligand>
</feature>
<evidence type="ECO:0000256" key="12">
    <source>
        <dbReference type="PIRNR" id="PIRNR006247"/>
    </source>
</evidence>
<dbReference type="GO" id="GO:0046872">
    <property type="term" value="F:metal ion binding"/>
    <property type="evidence" value="ECO:0007669"/>
    <property type="project" value="UniProtKB-KW"/>
</dbReference>
<keyword evidence="3 12" id="KW-0813">Transport</keyword>
<evidence type="ECO:0000256" key="10">
    <source>
        <dbReference type="ARBA" id="ARBA00023065"/>
    </source>
</evidence>
<dbReference type="AlphaFoldDB" id="A0A9X0WBD4"/>
<feature type="transmembrane region" description="Helical" evidence="14">
    <location>
        <begin position="186"/>
        <end position="205"/>
    </location>
</feature>
<evidence type="ECO:0000256" key="5">
    <source>
        <dbReference type="ARBA" id="ARBA00022519"/>
    </source>
</evidence>
<feature type="binding site" evidence="13">
    <location>
        <position position="113"/>
    </location>
    <ligand>
        <name>K(+)</name>
        <dbReference type="ChEBI" id="CHEBI:29103"/>
    </ligand>
</feature>
<comment type="caution">
    <text evidence="15">The sequence shown here is derived from an EMBL/GenBank/DDBJ whole genome shotgun (WGS) entry which is preliminary data.</text>
</comment>
<gene>
    <name evidence="15" type="ORF">CKO42_18745</name>
</gene>
<evidence type="ECO:0000256" key="2">
    <source>
        <dbReference type="ARBA" id="ARBA00009137"/>
    </source>
</evidence>
<evidence type="ECO:0000313" key="15">
    <source>
        <dbReference type="EMBL" id="MBK1620438.1"/>
    </source>
</evidence>
<feature type="binding site" evidence="13">
    <location>
        <position position="114"/>
    </location>
    <ligand>
        <name>K(+)</name>
        <dbReference type="ChEBI" id="CHEBI:29103"/>
    </ligand>
</feature>
<keyword evidence="16" id="KW-1185">Reference proteome</keyword>
<feature type="binding site" evidence="13">
    <location>
        <position position="438"/>
    </location>
    <ligand>
        <name>K(+)</name>
        <dbReference type="ChEBI" id="CHEBI:29103"/>
    </ligand>
</feature>
<feature type="transmembrane region" description="Helical" evidence="14">
    <location>
        <begin position="12"/>
        <end position="33"/>
    </location>
</feature>
<dbReference type="EMBL" id="NRRY01000039">
    <property type="protein sequence ID" value="MBK1620438.1"/>
    <property type="molecule type" value="Genomic_DNA"/>
</dbReference>
<comment type="subcellular location">
    <subcellularLocation>
        <location evidence="1 12">Cell inner membrane</location>
        <topology evidence="1 12">Multi-pass membrane protein</topology>
    </subcellularLocation>
</comment>
<dbReference type="RefSeq" id="WP_200247374.1">
    <property type="nucleotide sequence ID" value="NZ_NRRY01000039.1"/>
</dbReference>
<dbReference type="InterPro" id="IPR004772">
    <property type="entry name" value="TrkH"/>
</dbReference>
<feature type="binding site" evidence="13">
    <location>
        <position position="222"/>
    </location>
    <ligand>
        <name>K(+)</name>
        <dbReference type="ChEBI" id="CHEBI:29103"/>
    </ligand>
</feature>
<dbReference type="Proteomes" id="UP001138768">
    <property type="component" value="Unassembled WGS sequence"/>
</dbReference>
<dbReference type="InterPro" id="IPR003445">
    <property type="entry name" value="Cat_transpt"/>
</dbReference>
<keyword evidence="13" id="KW-0479">Metal-binding</keyword>
<evidence type="ECO:0000256" key="8">
    <source>
        <dbReference type="ARBA" id="ARBA00022958"/>
    </source>
</evidence>
<keyword evidence="4 12" id="KW-1003">Cell membrane</keyword>
<dbReference type="PANTHER" id="PTHR32024:SF2">
    <property type="entry name" value="TRK SYSTEM POTASSIUM UPTAKE PROTEIN TRKG-RELATED"/>
    <property type="match status" value="1"/>
</dbReference>
<accession>A0A9X0WBD4</accession>
<feature type="transmembrane region" description="Helical" evidence="14">
    <location>
        <begin position="337"/>
        <end position="365"/>
    </location>
</feature>
<evidence type="ECO:0000256" key="1">
    <source>
        <dbReference type="ARBA" id="ARBA00004429"/>
    </source>
</evidence>
<protein>
    <recommendedName>
        <fullName evidence="12">Trk system potassium uptake protein</fullName>
    </recommendedName>
</protein>
<feature type="binding site" evidence="13">
    <location>
        <position position="321"/>
    </location>
    <ligand>
        <name>K(+)</name>
        <dbReference type="ChEBI" id="CHEBI:29103"/>
    </ligand>
</feature>
<dbReference type="GO" id="GO:0015379">
    <property type="term" value="F:potassium:chloride symporter activity"/>
    <property type="evidence" value="ECO:0007669"/>
    <property type="project" value="InterPro"/>
</dbReference>
<dbReference type="GO" id="GO:0005886">
    <property type="term" value="C:plasma membrane"/>
    <property type="evidence" value="ECO:0007669"/>
    <property type="project" value="UniProtKB-SubCell"/>
</dbReference>
<evidence type="ECO:0000256" key="14">
    <source>
        <dbReference type="SAM" id="Phobius"/>
    </source>
</evidence>
<keyword evidence="5 12" id="KW-0997">Cell inner membrane</keyword>
<evidence type="ECO:0000256" key="6">
    <source>
        <dbReference type="ARBA" id="ARBA00022538"/>
    </source>
</evidence>
<dbReference type="NCBIfam" id="TIGR00933">
    <property type="entry name" value="2a38"/>
    <property type="match status" value="1"/>
</dbReference>
<reference evidence="15 16" key="1">
    <citation type="journal article" date="2020" name="Microorganisms">
        <title>Osmotic Adaptation and Compatible Solute Biosynthesis of Phototrophic Bacteria as Revealed from Genome Analyses.</title>
        <authorList>
            <person name="Imhoff J.F."/>
            <person name="Rahn T."/>
            <person name="Kunzel S."/>
            <person name="Keller A."/>
            <person name="Neulinger S.C."/>
        </authorList>
    </citation>
    <scope>NUCLEOTIDE SEQUENCE [LARGE SCALE GENOMIC DNA]</scope>
    <source>
        <strain evidence="15 16">DSM 25653</strain>
    </source>
</reference>
<evidence type="ECO:0000256" key="9">
    <source>
        <dbReference type="ARBA" id="ARBA00022989"/>
    </source>
</evidence>
<evidence type="ECO:0000256" key="3">
    <source>
        <dbReference type="ARBA" id="ARBA00022448"/>
    </source>
</evidence>
<feature type="transmembrane region" description="Helical" evidence="14">
    <location>
        <begin position="239"/>
        <end position="257"/>
    </location>
</feature>
<proteinExistence type="inferred from homology"/>
<feature type="binding site" evidence="13">
    <location>
        <position position="320"/>
    </location>
    <ligand>
        <name>K(+)</name>
        <dbReference type="ChEBI" id="CHEBI:29103"/>
    </ligand>
</feature>
<evidence type="ECO:0000313" key="16">
    <source>
        <dbReference type="Proteomes" id="UP001138768"/>
    </source>
</evidence>
<feature type="transmembrane region" description="Helical" evidence="14">
    <location>
        <begin position="395"/>
        <end position="417"/>
    </location>
</feature>
<keyword evidence="7 14" id="KW-0812">Transmembrane</keyword>
<keyword evidence="9 14" id="KW-1133">Transmembrane helix</keyword>
<feature type="transmembrane region" description="Helical" evidence="14">
    <location>
        <begin position="39"/>
        <end position="60"/>
    </location>
</feature>
<feature type="transmembrane region" description="Helical" evidence="14">
    <location>
        <begin position="138"/>
        <end position="165"/>
    </location>
</feature>
<keyword evidence="6 12" id="KW-0633">Potassium transport</keyword>
<comment type="function">
    <text evidence="12">Low-affinity potassium transport system. Interacts with Trk system potassium uptake protein TrkA.</text>
</comment>
<evidence type="ECO:0000256" key="13">
    <source>
        <dbReference type="PIRSR" id="PIRSR006247-1"/>
    </source>
</evidence>
<keyword evidence="10 12" id="KW-0406">Ion transport</keyword>
<sequence>MLKRLLTVQKVLGLLLILFSFSMLAPAIVALIYRDGALLPFLYAFALILGIGVLNWLLAFRASHELRVRDGFLVVVLFWVVLGLSGAIPFWLSPEPDLSLTDSVFESISGLTTTGATVILSIDDLPHSMLWYRQQLQWLGGMGIIVLAVAVLPMLGIGGMQLYRAEMPGPMKENKLTPRITETAKALWYIYLGLTIACALAYWLAGMGGFDAIGHAFSTVAIGGFSTHDESMGYFDSTLIEMIAVVFMLLAGMNFALHFVAFRRRSLTAYSHDSELRFYLFLMIVVTTIVTIALFYTDTYIDWEDSFTHALFQTVSIGTTTGFTTDAFYYWPPFIEILLIFLAFVGGCAGSTGGGIKVIRFLLLIKQGLREIGRLIHPNAQMPVRVGGKVINHRVIDAVWGFFSLYVATFTLMYLALAATGLDLLTAFSAVAACMNNLGPGLGTVGAHYYDMHDTGIWILCMAMLLGRLEIFTLLVLFSPAFWRR</sequence>
<evidence type="ECO:0000256" key="4">
    <source>
        <dbReference type="ARBA" id="ARBA00022475"/>
    </source>
</evidence>
<feature type="transmembrane region" description="Helical" evidence="14">
    <location>
        <begin position="72"/>
        <end position="92"/>
    </location>
</feature>
<name>A0A9X0WBD4_9GAMM</name>
<dbReference type="PIRSF" id="PIRSF006247">
    <property type="entry name" value="TrkH"/>
    <property type="match status" value="1"/>
</dbReference>
<keyword evidence="11 12" id="KW-0472">Membrane</keyword>
<evidence type="ECO:0000256" key="11">
    <source>
        <dbReference type="ARBA" id="ARBA00023136"/>
    </source>
</evidence>
<organism evidence="15 16">
    <name type="scientific">Lamprobacter modestohalophilus</name>
    <dbReference type="NCBI Taxonomy" id="1064514"/>
    <lineage>
        <taxon>Bacteria</taxon>
        <taxon>Pseudomonadati</taxon>
        <taxon>Pseudomonadota</taxon>
        <taxon>Gammaproteobacteria</taxon>
        <taxon>Chromatiales</taxon>
        <taxon>Chromatiaceae</taxon>
        <taxon>Lamprobacter</taxon>
    </lineage>
</organism>